<dbReference type="NCBIfam" id="TIGR03860">
    <property type="entry name" value="FMN_nitrolo"/>
    <property type="match status" value="1"/>
</dbReference>
<dbReference type="InterPro" id="IPR016215">
    <property type="entry name" value="NTA_MOA"/>
</dbReference>
<dbReference type="InterPro" id="IPR011251">
    <property type="entry name" value="Luciferase-like_dom"/>
</dbReference>
<protein>
    <submittedName>
        <fullName evidence="7">NtaA/DmoA family FMN-dependent monooxygenase</fullName>
        <ecNumber evidence="7">1.14.-.-</ecNumber>
    </submittedName>
</protein>
<evidence type="ECO:0000313" key="8">
    <source>
        <dbReference type="Proteomes" id="UP001445472"/>
    </source>
</evidence>
<organism evidence="7 8">
    <name type="scientific">Streptomyces xantholiticus</name>
    <dbReference type="NCBI Taxonomy" id="68285"/>
    <lineage>
        <taxon>Bacteria</taxon>
        <taxon>Bacillati</taxon>
        <taxon>Actinomycetota</taxon>
        <taxon>Actinomycetes</taxon>
        <taxon>Kitasatosporales</taxon>
        <taxon>Streptomycetaceae</taxon>
        <taxon>Streptomyces</taxon>
    </lineage>
</organism>
<evidence type="ECO:0000256" key="4">
    <source>
        <dbReference type="ARBA" id="ARBA00023033"/>
    </source>
</evidence>
<keyword evidence="4 7" id="KW-0503">Monooxygenase</keyword>
<evidence type="ECO:0000259" key="6">
    <source>
        <dbReference type="Pfam" id="PF00296"/>
    </source>
</evidence>
<reference evidence="7 8" key="1">
    <citation type="submission" date="2024-06" db="EMBL/GenBank/DDBJ databases">
        <title>The Natural Products Discovery Center: Release of the First 8490 Sequenced Strains for Exploring Actinobacteria Biosynthetic Diversity.</title>
        <authorList>
            <person name="Kalkreuter E."/>
            <person name="Kautsar S.A."/>
            <person name="Yang D."/>
            <person name="Bader C.D."/>
            <person name="Teijaro C.N."/>
            <person name="Fluegel L."/>
            <person name="Davis C.M."/>
            <person name="Simpson J.R."/>
            <person name="Lauterbach L."/>
            <person name="Steele A.D."/>
            <person name="Gui C."/>
            <person name="Meng S."/>
            <person name="Li G."/>
            <person name="Viehrig K."/>
            <person name="Ye F."/>
            <person name="Su P."/>
            <person name="Kiefer A.F."/>
            <person name="Nichols A."/>
            <person name="Cepeda A.J."/>
            <person name="Yan W."/>
            <person name="Fan B."/>
            <person name="Jiang Y."/>
            <person name="Adhikari A."/>
            <person name="Zheng C.-J."/>
            <person name="Schuster L."/>
            <person name="Cowan T.M."/>
            <person name="Smanski M.J."/>
            <person name="Chevrette M.G."/>
            <person name="De Carvalho L.P.S."/>
            <person name="Shen B."/>
        </authorList>
    </citation>
    <scope>NUCLEOTIDE SEQUENCE [LARGE SCALE GENOMIC DNA]</scope>
    <source>
        <strain evidence="7 8">NPDC000837</strain>
    </source>
</reference>
<dbReference type="InterPro" id="IPR036661">
    <property type="entry name" value="Luciferase-like_sf"/>
</dbReference>
<dbReference type="CDD" id="cd01095">
    <property type="entry name" value="Nitrilotriacetate_monoxgenase"/>
    <property type="match status" value="1"/>
</dbReference>
<comment type="caution">
    <text evidence="7">The sequence shown here is derived from an EMBL/GenBank/DDBJ whole genome shotgun (WGS) entry which is preliminary data.</text>
</comment>
<name>A0ABV1V6D2_9ACTN</name>
<dbReference type="PANTHER" id="PTHR30011">
    <property type="entry name" value="ALKANESULFONATE MONOOXYGENASE-RELATED"/>
    <property type="match status" value="1"/>
</dbReference>
<keyword evidence="2" id="KW-0288">FMN</keyword>
<dbReference type="Pfam" id="PF00296">
    <property type="entry name" value="Bac_luciferase"/>
    <property type="match status" value="1"/>
</dbReference>
<dbReference type="PIRSF" id="PIRSF000337">
    <property type="entry name" value="NTA_MOA"/>
    <property type="match status" value="1"/>
</dbReference>
<keyword evidence="1" id="KW-0285">Flavoprotein</keyword>
<gene>
    <name evidence="7" type="ORF">ABT276_35875</name>
</gene>
<evidence type="ECO:0000256" key="2">
    <source>
        <dbReference type="ARBA" id="ARBA00022643"/>
    </source>
</evidence>
<keyword evidence="3 7" id="KW-0560">Oxidoreductase</keyword>
<keyword evidence="8" id="KW-1185">Reference proteome</keyword>
<dbReference type="GO" id="GO:0004497">
    <property type="term" value="F:monooxygenase activity"/>
    <property type="evidence" value="ECO:0007669"/>
    <property type="project" value="UniProtKB-KW"/>
</dbReference>
<accession>A0ABV1V6D2</accession>
<dbReference type="EC" id="1.14.-.-" evidence="7"/>
<evidence type="ECO:0000313" key="7">
    <source>
        <dbReference type="EMBL" id="MER6618576.1"/>
    </source>
</evidence>
<evidence type="ECO:0000256" key="1">
    <source>
        <dbReference type="ARBA" id="ARBA00022630"/>
    </source>
</evidence>
<dbReference type="EMBL" id="JBEPBX010000069">
    <property type="protein sequence ID" value="MER6618576.1"/>
    <property type="molecule type" value="Genomic_DNA"/>
</dbReference>
<feature type="domain" description="Luciferase-like" evidence="6">
    <location>
        <begin position="21"/>
        <end position="372"/>
    </location>
</feature>
<dbReference type="PANTHER" id="PTHR30011:SF16">
    <property type="entry name" value="C2H2 FINGER DOMAIN TRANSCRIPTION FACTOR (EUROFUNG)-RELATED"/>
    <property type="match status" value="1"/>
</dbReference>
<proteinExistence type="inferred from homology"/>
<comment type="similarity">
    <text evidence="5">Belongs to the NtaA/SnaA/DszA monooxygenase family.</text>
</comment>
<dbReference type="Proteomes" id="UP001445472">
    <property type="component" value="Unassembled WGS sequence"/>
</dbReference>
<evidence type="ECO:0000256" key="3">
    <source>
        <dbReference type="ARBA" id="ARBA00023002"/>
    </source>
</evidence>
<sequence length="440" mass="48556">MVHQKRTMRLGAIIDGPGSHIAAWRHPSTPVDAQLDFAFHLACARTLERGMFDCLFVPDVVALWGTDVEHISKTARNEHFEPLSLLAAYAAGTDHIGLASTATTTYNEPYDIARRFTSLDRISGGRAGWNVVTSAAPWESRNFGHPEHMEHDRRYVRAEEFIGVTKRLWAAGPQAGAARESRHAHRGEFFDVQGPLNLPASPQGSPVIFQAGASPVGREFAARHAEVIFTRHTQLSDGQETYADLKRRVTAHGRDPERVQIWPGVQPLVAGTEEEARRLINELHDLVPDIVAIRALQEQLGDLDLTRYPLDGPVPDIPSSNRSSSTRKMWTSLAHRENLTLRQLALRQVADFFAGTPEQVADHLERGFTERAADGYVVDFAHLPSSLDAFVDHVVPELRRRGLVQDEYTDGTLREKLGLVAPRAGGATRTGEPALQAGAA</sequence>
<dbReference type="RefSeq" id="WP_351979393.1">
    <property type="nucleotide sequence ID" value="NZ_JBEPBX010000069.1"/>
</dbReference>
<dbReference type="SUPFAM" id="SSF51679">
    <property type="entry name" value="Bacterial luciferase-like"/>
    <property type="match status" value="1"/>
</dbReference>
<dbReference type="Gene3D" id="3.20.20.30">
    <property type="entry name" value="Luciferase-like domain"/>
    <property type="match status" value="1"/>
</dbReference>
<dbReference type="InterPro" id="IPR051260">
    <property type="entry name" value="Diverse_substr_monoxygenases"/>
</dbReference>
<evidence type="ECO:0000256" key="5">
    <source>
        <dbReference type="ARBA" id="ARBA00033748"/>
    </source>
</evidence>